<dbReference type="Pfam" id="PF05170">
    <property type="entry name" value="AsmA"/>
    <property type="match status" value="1"/>
</dbReference>
<feature type="region of interest" description="Disordered" evidence="1">
    <location>
        <begin position="132"/>
        <end position="153"/>
    </location>
</feature>
<evidence type="ECO:0000313" key="4">
    <source>
        <dbReference type="Proteomes" id="UP001629953"/>
    </source>
</evidence>
<dbReference type="EMBL" id="JBEQCT010000001">
    <property type="protein sequence ID" value="MFM2483579.1"/>
    <property type="molecule type" value="Genomic_DNA"/>
</dbReference>
<accession>A0ABW9G2H0</accession>
<proteinExistence type="predicted"/>
<organism evidence="3 4">
    <name type="scientific">Celerinatantimonas yamalensis</name>
    <dbReference type="NCBI Taxonomy" id="559956"/>
    <lineage>
        <taxon>Bacteria</taxon>
        <taxon>Pseudomonadati</taxon>
        <taxon>Pseudomonadota</taxon>
        <taxon>Gammaproteobacteria</taxon>
        <taxon>Celerinatantimonadaceae</taxon>
        <taxon>Celerinatantimonas</taxon>
    </lineage>
</organism>
<dbReference type="PANTHER" id="PTHR30441">
    <property type="entry name" value="DUF748 DOMAIN-CONTAINING PROTEIN"/>
    <property type="match status" value="1"/>
</dbReference>
<sequence length="623" mass="67912">MKKLLKWSGIVIVGLLVVIGIALAIINPNQFKPQIEQYVLQKTGRELNITGAIHWQLYPSLGLALNHVNIMNPKGYPHIPTATLGQLGVSVQLLPLLYGDVKIGQINLDQVTLHIIQRAKGQNNLTDLLHPAKSNGVKSVKPSTSDDAKQTTSTHSALSIQGVLLRNLKVVVDNQVTGQQQKASLDELSLSQFSLGKKSQLSVKGQLALNNLDAQLDGHGTLWVATDFHQIKLSGLTLKVLAKGASLPNGQITGALTTDLDIDLNPLAIQANSLTLDLDKIHGTGALSANLAHKPDIHIKLAFEEVDLNPYLGSATPATVSAKSTHQSPQSASTQLSAQEPDLGALQSFNVKLNLAIKKLIYQKAQLGPVELVASLQNGVVQIDPASVQLYDGSATLSAQLDSRSKPARYSGQLQISKVSARPLLRDFVNFDRLAGQMNAAVKFSGNGLSPLRLQRDSQATGDAHFSNGSYYGVNVALLLRNAVNRFKGKAQESDQRKTDFTALDMTFSKAKWQLNNQKLHMSSPLLRINGQGLYQLDNHQLNYDLNVSVVGSLRGQGGESIKELKDVTIPLKVTGRVPDELHYKVQLDDVLKAKVKRELDKQKSKLKDKLRQELQDKLKLHW</sequence>
<gene>
    <name evidence="3" type="ORF">ABUE30_00545</name>
</gene>
<evidence type="ECO:0000256" key="1">
    <source>
        <dbReference type="SAM" id="MobiDB-lite"/>
    </source>
</evidence>
<protein>
    <submittedName>
        <fullName evidence="3">AsmA family protein</fullName>
    </submittedName>
</protein>
<reference evidence="3 4" key="1">
    <citation type="journal article" date="2013" name="Int. J. Syst. Evol. Microbiol.">
        <title>Celerinatantimonas yamalensis sp. nov., a cold-adapted diazotrophic bacterium from a cold permafrost brine.</title>
        <authorList>
            <person name="Shcherbakova V."/>
            <person name="Chuvilskaya N."/>
            <person name="Rivkina E."/>
            <person name="Demidov N."/>
            <person name="Uchaeva V."/>
            <person name="Suetin S."/>
            <person name="Suzina N."/>
            <person name="Gilichinsky D."/>
        </authorList>
    </citation>
    <scope>NUCLEOTIDE SEQUENCE [LARGE SCALE GENOMIC DNA]</scope>
    <source>
        <strain evidence="3 4">C7</strain>
    </source>
</reference>
<keyword evidence="4" id="KW-1185">Reference proteome</keyword>
<comment type="caution">
    <text evidence="3">The sequence shown here is derived from an EMBL/GenBank/DDBJ whole genome shotgun (WGS) entry which is preliminary data.</text>
</comment>
<feature type="domain" description="AsmA" evidence="2">
    <location>
        <begin position="1"/>
        <end position="213"/>
    </location>
</feature>
<evidence type="ECO:0000259" key="2">
    <source>
        <dbReference type="Pfam" id="PF05170"/>
    </source>
</evidence>
<name>A0ABW9G2H0_9GAMM</name>
<dbReference type="InterPro" id="IPR007844">
    <property type="entry name" value="AsmA"/>
</dbReference>
<evidence type="ECO:0000313" key="3">
    <source>
        <dbReference type="EMBL" id="MFM2483579.1"/>
    </source>
</evidence>
<dbReference type="Proteomes" id="UP001629953">
    <property type="component" value="Unassembled WGS sequence"/>
</dbReference>
<dbReference type="PANTHER" id="PTHR30441:SF4">
    <property type="entry name" value="PROTEIN ASMA"/>
    <property type="match status" value="1"/>
</dbReference>
<dbReference type="InterPro" id="IPR052894">
    <property type="entry name" value="AsmA-related"/>
</dbReference>
<dbReference type="RefSeq" id="WP_408621690.1">
    <property type="nucleotide sequence ID" value="NZ_JBEQCT010000001.1"/>
</dbReference>